<accession>A0A8B7N9U0</accession>
<dbReference type="Proteomes" id="UP000694843">
    <property type="component" value="Unplaced"/>
</dbReference>
<dbReference type="Pfam" id="PF00089">
    <property type="entry name" value="Trypsin"/>
    <property type="match status" value="1"/>
</dbReference>
<dbReference type="GO" id="GO:0004252">
    <property type="term" value="F:serine-type endopeptidase activity"/>
    <property type="evidence" value="ECO:0007669"/>
    <property type="project" value="InterPro"/>
</dbReference>
<dbReference type="KEGG" id="hazt:108667755"/>
<sequence length="147" mass="15831">MRNPVSTNVPNIKALRLLPDSFTTWSLTNQVGRVAGWGSTGTVVSSEILYQTTMTIDNRFCQGLSVFNPDSQLCLMGVSGSDICSGDSGTPLSLDAGGFRYLVGVISRNLDCSGRNPTFAGFVSYYYKWIVDTIAEYGGSNDAQYGV</sequence>
<reference evidence="3" key="1">
    <citation type="submission" date="2025-08" db="UniProtKB">
        <authorList>
            <consortium name="RefSeq"/>
        </authorList>
    </citation>
    <scope>IDENTIFICATION</scope>
    <source>
        <tissue evidence="3">Whole organism</tissue>
    </source>
</reference>
<dbReference type="PROSITE" id="PS50240">
    <property type="entry name" value="TRYPSIN_DOM"/>
    <property type="match status" value="1"/>
</dbReference>
<dbReference type="PANTHER" id="PTHR24260:SF132">
    <property type="entry name" value="PEPTIDASE S1 DOMAIN-CONTAINING PROTEIN"/>
    <property type="match status" value="1"/>
</dbReference>
<protein>
    <submittedName>
        <fullName evidence="3">CLIP domain-containing serine protease 14D-like</fullName>
    </submittedName>
</protein>
<organism evidence="2 3">
    <name type="scientific">Hyalella azteca</name>
    <name type="common">Amphipod</name>
    <dbReference type="NCBI Taxonomy" id="294128"/>
    <lineage>
        <taxon>Eukaryota</taxon>
        <taxon>Metazoa</taxon>
        <taxon>Ecdysozoa</taxon>
        <taxon>Arthropoda</taxon>
        <taxon>Crustacea</taxon>
        <taxon>Multicrustacea</taxon>
        <taxon>Malacostraca</taxon>
        <taxon>Eumalacostraca</taxon>
        <taxon>Peracarida</taxon>
        <taxon>Amphipoda</taxon>
        <taxon>Senticaudata</taxon>
        <taxon>Talitrida</taxon>
        <taxon>Talitroidea</taxon>
        <taxon>Hyalellidae</taxon>
        <taxon>Hyalella</taxon>
    </lineage>
</organism>
<dbReference type="PANTHER" id="PTHR24260">
    <property type="match status" value="1"/>
</dbReference>
<evidence type="ECO:0000313" key="3">
    <source>
        <dbReference type="RefSeq" id="XP_018010309.1"/>
    </source>
</evidence>
<evidence type="ECO:0000313" key="2">
    <source>
        <dbReference type="Proteomes" id="UP000694843"/>
    </source>
</evidence>
<dbReference type="InterPro" id="IPR001254">
    <property type="entry name" value="Trypsin_dom"/>
</dbReference>
<dbReference type="InterPro" id="IPR051333">
    <property type="entry name" value="CLIP_Serine_Protease"/>
</dbReference>
<dbReference type="GO" id="GO:0006508">
    <property type="term" value="P:proteolysis"/>
    <property type="evidence" value="ECO:0007669"/>
    <property type="project" value="InterPro"/>
</dbReference>
<dbReference type="Gene3D" id="2.40.10.10">
    <property type="entry name" value="Trypsin-like serine proteases"/>
    <property type="match status" value="1"/>
</dbReference>
<dbReference type="SUPFAM" id="SSF50494">
    <property type="entry name" value="Trypsin-like serine proteases"/>
    <property type="match status" value="1"/>
</dbReference>
<proteinExistence type="predicted"/>
<dbReference type="AlphaFoldDB" id="A0A8B7N9U0"/>
<dbReference type="OrthoDB" id="5565075at2759"/>
<gene>
    <name evidence="3" type="primary">LOC108667755</name>
</gene>
<keyword evidence="2" id="KW-1185">Reference proteome</keyword>
<dbReference type="GeneID" id="108667755"/>
<dbReference type="InterPro" id="IPR009003">
    <property type="entry name" value="Peptidase_S1_PA"/>
</dbReference>
<dbReference type="RefSeq" id="XP_018010309.1">
    <property type="nucleotide sequence ID" value="XM_018154820.2"/>
</dbReference>
<name>A0A8B7N9U0_HYAAZ</name>
<evidence type="ECO:0000259" key="1">
    <source>
        <dbReference type="PROSITE" id="PS50240"/>
    </source>
</evidence>
<feature type="domain" description="Peptidase S1" evidence="1">
    <location>
        <begin position="1"/>
        <end position="135"/>
    </location>
</feature>
<dbReference type="InterPro" id="IPR043504">
    <property type="entry name" value="Peptidase_S1_PA_chymotrypsin"/>
</dbReference>